<gene>
    <name evidence="3" type="ORF">EV383_5088</name>
</gene>
<dbReference type="AlphaFoldDB" id="A0A4Q7V3W3"/>
<name>A0A4Q7V3W3_PSEST</name>
<dbReference type="RefSeq" id="WP_423213664.1">
    <property type="nucleotide sequence ID" value="NZ_SHKL01000001.1"/>
</dbReference>
<dbReference type="Pfam" id="PF13490">
    <property type="entry name" value="zf-HC2"/>
    <property type="match status" value="1"/>
</dbReference>
<keyword evidence="4" id="KW-1185">Reference proteome</keyword>
<evidence type="ECO:0000259" key="2">
    <source>
        <dbReference type="Pfam" id="PF13490"/>
    </source>
</evidence>
<comment type="caution">
    <text evidence="3">The sequence shown here is derived from an EMBL/GenBank/DDBJ whole genome shotgun (WGS) entry which is preliminary data.</text>
</comment>
<organism evidence="3 4">
    <name type="scientific">Pseudonocardia sediminis</name>
    <dbReference type="NCBI Taxonomy" id="1397368"/>
    <lineage>
        <taxon>Bacteria</taxon>
        <taxon>Bacillati</taxon>
        <taxon>Actinomycetota</taxon>
        <taxon>Actinomycetes</taxon>
        <taxon>Pseudonocardiales</taxon>
        <taxon>Pseudonocardiaceae</taxon>
        <taxon>Pseudonocardia</taxon>
    </lineage>
</organism>
<feature type="region of interest" description="Disordered" evidence="1">
    <location>
        <begin position="124"/>
        <end position="146"/>
    </location>
</feature>
<feature type="domain" description="Putative zinc-finger" evidence="2">
    <location>
        <begin position="45"/>
        <end position="78"/>
    </location>
</feature>
<protein>
    <submittedName>
        <fullName evidence="3">Mycothiol system anti-sigma-R factor</fullName>
    </submittedName>
</protein>
<sequence>MSASDETPSSERGQGDETGPCSAGSPGAKAQNPMARHPMTGGTGCSEVLAEVWLFLDRECDDHRRAVLEQHLDECAPCLSEYGIDEKLKALLARKCGGELAPDGLKDRLRSQIRSAVLEQASVSVESGPDGTTVAVTTSRIEQHRL</sequence>
<reference evidence="3 4" key="1">
    <citation type="submission" date="2019-02" db="EMBL/GenBank/DDBJ databases">
        <title>Sequencing the genomes of 1000 actinobacteria strains.</title>
        <authorList>
            <person name="Klenk H.-P."/>
        </authorList>
    </citation>
    <scope>NUCLEOTIDE SEQUENCE [LARGE SCALE GENOMIC DNA]</scope>
    <source>
        <strain evidence="3 4">DSM 45779</strain>
    </source>
</reference>
<evidence type="ECO:0000313" key="3">
    <source>
        <dbReference type="EMBL" id="RZT88151.1"/>
    </source>
</evidence>
<evidence type="ECO:0000256" key="1">
    <source>
        <dbReference type="SAM" id="MobiDB-lite"/>
    </source>
</evidence>
<evidence type="ECO:0000313" key="4">
    <source>
        <dbReference type="Proteomes" id="UP000291591"/>
    </source>
</evidence>
<dbReference type="InterPro" id="IPR024020">
    <property type="entry name" value="Anit_sigma_mycothiol_RsrA"/>
</dbReference>
<proteinExistence type="predicted"/>
<dbReference type="Proteomes" id="UP000291591">
    <property type="component" value="Unassembled WGS sequence"/>
</dbReference>
<accession>A0A4Q7V3W3</accession>
<dbReference type="InterPro" id="IPR027383">
    <property type="entry name" value="Znf_put"/>
</dbReference>
<feature type="compositionally biased region" description="Polar residues" evidence="1">
    <location>
        <begin position="1"/>
        <end position="12"/>
    </location>
</feature>
<dbReference type="NCBIfam" id="TIGR03988">
    <property type="entry name" value="antisig_RsrA"/>
    <property type="match status" value="1"/>
</dbReference>
<feature type="region of interest" description="Disordered" evidence="1">
    <location>
        <begin position="1"/>
        <end position="42"/>
    </location>
</feature>
<dbReference type="EMBL" id="SHKL01000001">
    <property type="protein sequence ID" value="RZT88151.1"/>
    <property type="molecule type" value="Genomic_DNA"/>
</dbReference>